<protein>
    <submittedName>
        <fullName evidence="3">Phytoene dehydrogenase</fullName>
    </submittedName>
</protein>
<evidence type="ECO:0000259" key="2">
    <source>
        <dbReference type="Pfam" id="PF01593"/>
    </source>
</evidence>
<dbReference type="Pfam" id="PF01593">
    <property type="entry name" value="Amino_oxidase"/>
    <property type="match status" value="1"/>
</dbReference>
<gene>
    <name evidence="3" type="ORF">NUM_63660</name>
</gene>
<dbReference type="SUPFAM" id="SSF51905">
    <property type="entry name" value="FAD/NAD(P)-binding domain"/>
    <property type="match status" value="1"/>
</dbReference>
<dbReference type="EMBL" id="BOPO01000130">
    <property type="protein sequence ID" value="GIL31112.1"/>
    <property type="molecule type" value="Genomic_DNA"/>
</dbReference>
<dbReference type="InterPro" id="IPR002937">
    <property type="entry name" value="Amino_oxidase"/>
</dbReference>
<keyword evidence="4" id="KW-1185">Reference proteome</keyword>
<dbReference type="PANTHER" id="PTHR42923">
    <property type="entry name" value="PROTOPORPHYRINOGEN OXIDASE"/>
    <property type="match status" value="1"/>
</dbReference>
<dbReference type="Gene3D" id="3.50.50.60">
    <property type="entry name" value="FAD/NAD(P)-binding domain"/>
    <property type="match status" value="1"/>
</dbReference>
<dbReference type="InterPro" id="IPR050464">
    <property type="entry name" value="Zeta_carotene_desat/Oxidored"/>
</dbReference>
<name>A0A8J4AKM5_9ACTN</name>
<dbReference type="Proteomes" id="UP000614996">
    <property type="component" value="Unassembled WGS sequence"/>
</dbReference>
<evidence type="ECO:0000313" key="4">
    <source>
        <dbReference type="Proteomes" id="UP000614996"/>
    </source>
</evidence>
<proteinExistence type="predicted"/>
<dbReference type="PANTHER" id="PTHR42923:SF47">
    <property type="entry name" value="BLR3003 PROTEIN"/>
    <property type="match status" value="1"/>
</dbReference>
<feature type="domain" description="Amine oxidase" evidence="2">
    <location>
        <begin position="15"/>
        <end position="438"/>
    </location>
</feature>
<sequence length="488" mass="51007">MTAQRYDVAVVGGGLAGIAAAVRLADAGATVALLEGRPRLGGATYSFRRGELTVDTGQHVFLRCYTDYLALLRRLGTAEAVEVQDRFDVPVLAPGRPVHRLRRTRGLPAPLHLLPALLGYAPLSVRERLGALRAAAALRFVDPDAPATDERSLGEFFAARHQSPDTVRRLWELIAVSALNVAPDGASLALAARVFRTGLLTSARAGDIGRPRIALSALHADPAVRVLGELGATVRTRCKVERISRSGADLTLSTSDGAVVARSVVLAVPHPAAARLVPPGAVEAPQRWAELSATAIVNVHLVYDRTVTGHGFAAAIDSPVQWLFDRTRESGLRSGQYLAVSLSAADALLGRPAAELIAEQRDALATLLPGARGAELTEAFVTREPRATFRQAPGTRAIRPATRTELPGLVLAGAWVGTGWPDTMEGAVRSGNAAADAIAEHLGGSAGSARTAGTRAAAGRPPDTPPSTVDEAASPTNLDPRLTSEAAS</sequence>
<accession>A0A8J4AKM5</accession>
<dbReference type="InterPro" id="IPR036188">
    <property type="entry name" value="FAD/NAD-bd_sf"/>
</dbReference>
<dbReference type="AlphaFoldDB" id="A0A8J4AKM5"/>
<comment type="caution">
    <text evidence="3">The sequence shown here is derived from an EMBL/GenBank/DDBJ whole genome shotgun (WGS) entry which is preliminary data.</text>
</comment>
<dbReference type="NCBIfam" id="TIGR03467">
    <property type="entry name" value="HpnE"/>
    <property type="match status" value="1"/>
</dbReference>
<dbReference type="InterPro" id="IPR017830">
    <property type="entry name" value="SQase_HpnE"/>
</dbReference>
<evidence type="ECO:0000256" key="1">
    <source>
        <dbReference type="SAM" id="MobiDB-lite"/>
    </source>
</evidence>
<dbReference type="RefSeq" id="WP_207128698.1">
    <property type="nucleotide sequence ID" value="NZ_BOPO01000130.1"/>
</dbReference>
<feature type="region of interest" description="Disordered" evidence="1">
    <location>
        <begin position="444"/>
        <end position="488"/>
    </location>
</feature>
<evidence type="ECO:0000313" key="3">
    <source>
        <dbReference type="EMBL" id="GIL31112.1"/>
    </source>
</evidence>
<feature type="compositionally biased region" description="Low complexity" evidence="1">
    <location>
        <begin position="447"/>
        <end position="460"/>
    </location>
</feature>
<organism evidence="3 4">
    <name type="scientific">Actinocatenispora comari</name>
    <dbReference type="NCBI Taxonomy" id="2807577"/>
    <lineage>
        <taxon>Bacteria</taxon>
        <taxon>Bacillati</taxon>
        <taxon>Actinomycetota</taxon>
        <taxon>Actinomycetes</taxon>
        <taxon>Micromonosporales</taxon>
        <taxon>Micromonosporaceae</taxon>
        <taxon>Actinocatenispora</taxon>
    </lineage>
</organism>
<reference evidence="4" key="1">
    <citation type="journal article" date="2021" name="Int. J. Syst. Evol. Microbiol.">
        <title>Actinocatenispora comari sp. nov., an endophytic actinomycete isolated from aerial parts of Comarum salesowianum.</title>
        <authorList>
            <person name="Oyunbileg N."/>
            <person name="Iizaka Y."/>
            <person name="Hamada M."/>
            <person name="Davaapurev B.O."/>
            <person name="Fukumoto A."/>
            <person name="Tsetseg B."/>
            <person name="Kato F."/>
            <person name="Tamura T."/>
            <person name="Batkhuu J."/>
            <person name="Anzai Y."/>
        </authorList>
    </citation>
    <scope>NUCLEOTIDE SEQUENCE [LARGE SCALE GENOMIC DNA]</scope>
    <source>
        <strain evidence="4">NUM-2625</strain>
    </source>
</reference>
<dbReference type="GO" id="GO:0016491">
    <property type="term" value="F:oxidoreductase activity"/>
    <property type="evidence" value="ECO:0007669"/>
    <property type="project" value="InterPro"/>
</dbReference>